<keyword evidence="1" id="KW-0472">Membrane</keyword>
<protein>
    <submittedName>
        <fullName evidence="2">Uncharacterized protein</fullName>
    </submittedName>
</protein>
<reference evidence="2" key="2">
    <citation type="journal article" date="2015" name="Fish Shellfish Immunol.">
        <title>Early steps in the European eel (Anguilla anguilla)-Vibrio vulnificus interaction in the gills: Role of the RtxA13 toxin.</title>
        <authorList>
            <person name="Callol A."/>
            <person name="Pajuelo D."/>
            <person name="Ebbesson L."/>
            <person name="Teles M."/>
            <person name="MacKenzie S."/>
            <person name="Amaro C."/>
        </authorList>
    </citation>
    <scope>NUCLEOTIDE SEQUENCE</scope>
</reference>
<accession>A0A0E9WDM7</accession>
<dbReference type="AlphaFoldDB" id="A0A0E9WDM7"/>
<proteinExistence type="predicted"/>
<reference evidence="2" key="1">
    <citation type="submission" date="2014-11" db="EMBL/GenBank/DDBJ databases">
        <authorList>
            <person name="Amaro Gonzalez C."/>
        </authorList>
    </citation>
    <scope>NUCLEOTIDE SEQUENCE</scope>
</reference>
<organism evidence="2">
    <name type="scientific">Anguilla anguilla</name>
    <name type="common">European freshwater eel</name>
    <name type="synonym">Muraena anguilla</name>
    <dbReference type="NCBI Taxonomy" id="7936"/>
    <lineage>
        <taxon>Eukaryota</taxon>
        <taxon>Metazoa</taxon>
        <taxon>Chordata</taxon>
        <taxon>Craniata</taxon>
        <taxon>Vertebrata</taxon>
        <taxon>Euteleostomi</taxon>
        <taxon>Actinopterygii</taxon>
        <taxon>Neopterygii</taxon>
        <taxon>Teleostei</taxon>
        <taxon>Anguilliformes</taxon>
        <taxon>Anguillidae</taxon>
        <taxon>Anguilla</taxon>
    </lineage>
</organism>
<name>A0A0E9WDM7_ANGAN</name>
<evidence type="ECO:0000256" key="1">
    <source>
        <dbReference type="SAM" id="Phobius"/>
    </source>
</evidence>
<dbReference type="EMBL" id="GBXM01020083">
    <property type="protein sequence ID" value="JAH88494.1"/>
    <property type="molecule type" value="Transcribed_RNA"/>
</dbReference>
<sequence length="48" mass="5274">MISGCHSLSGGFTVEIPSSHDMIFLLLLHICVMLHYDFIAKGTALIKI</sequence>
<keyword evidence="1" id="KW-1133">Transmembrane helix</keyword>
<keyword evidence="1" id="KW-0812">Transmembrane</keyword>
<evidence type="ECO:0000313" key="2">
    <source>
        <dbReference type="EMBL" id="JAH88494.1"/>
    </source>
</evidence>
<feature type="transmembrane region" description="Helical" evidence="1">
    <location>
        <begin position="22"/>
        <end position="39"/>
    </location>
</feature>